<evidence type="ECO:0000259" key="2">
    <source>
        <dbReference type="Pfam" id="PF13567"/>
    </source>
</evidence>
<proteinExistence type="predicted"/>
<dbReference type="AlphaFoldDB" id="A0AA42WC93"/>
<dbReference type="InterPro" id="IPR025405">
    <property type="entry name" value="DUF4131"/>
</dbReference>
<keyword evidence="1" id="KW-1133">Transmembrane helix</keyword>
<feature type="domain" description="DUF4131" evidence="2">
    <location>
        <begin position="6"/>
        <end position="173"/>
    </location>
</feature>
<evidence type="ECO:0000313" key="3">
    <source>
        <dbReference type="EMBL" id="MDH2052720.1"/>
    </source>
</evidence>
<keyword evidence="1" id="KW-0812">Transmembrane</keyword>
<organism evidence="3 4">
    <name type="scientific">Achromobacter marplatensis</name>
    <dbReference type="NCBI Taxonomy" id="470868"/>
    <lineage>
        <taxon>Bacteria</taxon>
        <taxon>Pseudomonadati</taxon>
        <taxon>Pseudomonadota</taxon>
        <taxon>Betaproteobacteria</taxon>
        <taxon>Burkholderiales</taxon>
        <taxon>Alcaligenaceae</taxon>
        <taxon>Achromobacter</taxon>
    </lineage>
</organism>
<comment type="caution">
    <text evidence="3">The sequence shown here is derived from an EMBL/GenBank/DDBJ whole genome shotgun (WGS) entry which is preliminary data.</text>
</comment>
<dbReference type="Pfam" id="PF13567">
    <property type="entry name" value="DUF4131"/>
    <property type="match status" value="1"/>
</dbReference>
<evidence type="ECO:0000313" key="4">
    <source>
        <dbReference type="Proteomes" id="UP001161276"/>
    </source>
</evidence>
<protein>
    <submittedName>
        <fullName evidence="3">DUF4131 domain-containing protein</fullName>
    </submittedName>
</protein>
<name>A0AA42WC93_9BURK</name>
<sequence>MQCLPVLPGTVLLLLTAFVGVVAAWCWMRSHHAVLRRVSAVAFGLCAGTLNASLQAQHRLDDALADLHQDQVSRLIVRVAELPDGDEQHQRFVAELAEPARPGIPSRIQVTWQAPPGAKRGSLQELPQLLPGQVWRMALVLRRPHGVLNPAGPDAEARMFARGLRAVGTVRGQPRLLDDAPWVSPGIAIERARHLVREGLRKALGEHRYAPVLIALAIGDQAGVALVIDNKNLRDALP</sequence>
<feature type="transmembrane region" description="Helical" evidence="1">
    <location>
        <begin position="6"/>
        <end position="27"/>
    </location>
</feature>
<reference evidence="3" key="1">
    <citation type="submission" date="2022-09" db="EMBL/GenBank/DDBJ databases">
        <title>Intensive care unit water sources are persistently colonized with multi-drug resistant bacteria and are the site of extensive horizontal gene transfer of antibiotic resistance genes.</title>
        <authorList>
            <person name="Diorio-Toth L."/>
        </authorList>
    </citation>
    <scope>NUCLEOTIDE SEQUENCE</scope>
    <source>
        <strain evidence="3">GD03676</strain>
    </source>
</reference>
<keyword evidence="1" id="KW-0472">Membrane</keyword>
<dbReference type="Proteomes" id="UP001161276">
    <property type="component" value="Unassembled WGS sequence"/>
</dbReference>
<gene>
    <name evidence="3" type="ORF">N5K24_20120</name>
</gene>
<evidence type="ECO:0000256" key="1">
    <source>
        <dbReference type="SAM" id="Phobius"/>
    </source>
</evidence>
<dbReference type="EMBL" id="JAOCKG010000009">
    <property type="protein sequence ID" value="MDH2052720.1"/>
    <property type="molecule type" value="Genomic_DNA"/>
</dbReference>
<accession>A0AA42WC93</accession>